<name>A0A644XL75_9ZZZZ</name>
<reference evidence="5" key="1">
    <citation type="submission" date="2019-08" db="EMBL/GenBank/DDBJ databases">
        <authorList>
            <person name="Kucharzyk K."/>
            <person name="Murdoch R.W."/>
            <person name="Higgins S."/>
            <person name="Loffler F."/>
        </authorList>
    </citation>
    <scope>NUCLEOTIDE SEQUENCE</scope>
</reference>
<dbReference type="Pfam" id="PF00392">
    <property type="entry name" value="GntR"/>
    <property type="match status" value="1"/>
</dbReference>
<dbReference type="CDD" id="cd07377">
    <property type="entry name" value="WHTH_GntR"/>
    <property type="match status" value="1"/>
</dbReference>
<feature type="domain" description="HTH gntR-type" evidence="4">
    <location>
        <begin position="16"/>
        <end position="82"/>
    </location>
</feature>
<dbReference type="PANTHER" id="PTHR44846">
    <property type="entry name" value="MANNOSYL-D-GLYCERATE TRANSPORT/METABOLISM SYSTEM REPRESSOR MNGR-RELATED"/>
    <property type="match status" value="1"/>
</dbReference>
<dbReference type="GO" id="GO:0045892">
    <property type="term" value="P:negative regulation of DNA-templated transcription"/>
    <property type="evidence" value="ECO:0007669"/>
    <property type="project" value="TreeGrafter"/>
</dbReference>
<organism evidence="5">
    <name type="scientific">bioreactor metagenome</name>
    <dbReference type="NCBI Taxonomy" id="1076179"/>
    <lineage>
        <taxon>unclassified sequences</taxon>
        <taxon>metagenomes</taxon>
        <taxon>ecological metagenomes</taxon>
    </lineage>
</organism>
<evidence type="ECO:0000313" key="5">
    <source>
        <dbReference type="EMBL" id="MPM16946.1"/>
    </source>
</evidence>
<protein>
    <submittedName>
        <fullName evidence="5">HTH-type transcriptional repressor YvoA</fullName>
    </submittedName>
</protein>
<keyword evidence="3" id="KW-0804">Transcription</keyword>
<evidence type="ECO:0000256" key="3">
    <source>
        <dbReference type="ARBA" id="ARBA00023163"/>
    </source>
</evidence>
<dbReference type="GO" id="GO:0003677">
    <property type="term" value="F:DNA binding"/>
    <property type="evidence" value="ECO:0007669"/>
    <property type="project" value="UniProtKB-KW"/>
</dbReference>
<proteinExistence type="predicted"/>
<sequence>MDAFFTDRVLDKDTPIPLYFQLRELLLEFIKSNAESVSLPTEQQLCTQFDISRSTVRQALRELVDEGFIERHKAKGSISTPKKLEQNFLSILESFNDEMQEKGLAPTTEVLDLSLVEPPESVRTALNLKEGEQAVQLIRLRGTNGTPIVLVHTFLPSQFQNIGNLIHEDLVNTSLYKLLQTNYAVDIGWTRRTIEIRSAGEFEAQHLQVSPKAPLQYIETISRTENGTPFEYSRAYYRGDLNAFVIEIRNKRL</sequence>
<evidence type="ECO:0000256" key="1">
    <source>
        <dbReference type="ARBA" id="ARBA00023015"/>
    </source>
</evidence>
<keyword evidence="2" id="KW-0238">DNA-binding</keyword>
<comment type="caution">
    <text evidence="5">The sequence shown here is derived from an EMBL/GenBank/DDBJ whole genome shotgun (WGS) entry which is preliminary data.</text>
</comment>
<dbReference type="SMART" id="SM00345">
    <property type="entry name" value="HTH_GNTR"/>
    <property type="match status" value="1"/>
</dbReference>
<gene>
    <name evidence="5" type="primary">yvoA_12</name>
    <name evidence="5" type="ORF">SDC9_63328</name>
</gene>
<dbReference type="InterPro" id="IPR011663">
    <property type="entry name" value="UTRA"/>
</dbReference>
<dbReference type="SMART" id="SM00866">
    <property type="entry name" value="UTRA"/>
    <property type="match status" value="1"/>
</dbReference>
<dbReference type="InterPro" id="IPR036388">
    <property type="entry name" value="WH-like_DNA-bd_sf"/>
</dbReference>
<dbReference type="AlphaFoldDB" id="A0A644XL75"/>
<dbReference type="PRINTS" id="PR00035">
    <property type="entry name" value="HTHGNTR"/>
</dbReference>
<dbReference type="Pfam" id="PF07702">
    <property type="entry name" value="UTRA"/>
    <property type="match status" value="1"/>
</dbReference>
<dbReference type="InterPro" id="IPR050679">
    <property type="entry name" value="Bact_HTH_transcr_reg"/>
</dbReference>
<dbReference type="PANTHER" id="PTHR44846:SF1">
    <property type="entry name" value="MANNOSYL-D-GLYCERATE TRANSPORT_METABOLISM SYSTEM REPRESSOR MNGR-RELATED"/>
    <property type="match status" value="1"/>
</dbReference>
<dbReference type="InterPro" id="IPR028978">
    <property type="entry name" value="Chorismate_lyase_/UTRA_dom_sf"/>
</dbReference>
<evidence type="ECO:0000256" key="2">
    <source>
        <dbReference type="ARBA" id="ARBA00023125"/>
    </source>
</evidence>
<dbReference type="InterPro" id="IPR036390">
    <property type="entry name" value="WH_DNA-bd_sf"/>
</dbReference>
<dbReference type="GO" id="GO:0003700">
    <property type="term" value="F:DNA-binding transcription factor activity"/>
    <property type="evidence" value="ECO:0007669"/>
    <property type="project" value="InterPro"/>
</dbReference>
<dbReference type="PROSITE" id="PS50949">
    <property type="entry name" value="HTH_GNTR"/>
    <property type="match status" value="1"/>
</dbReference>
<dbReference type="SUPFAM" id="SSF64288">
    <property type="entry name" value="Chorismate lyase-like"/>
    <property type="match status" value="1"/>
</dbReference>
<dbReference type="EMBL" id="VSSQ01002705">
    <property type="protein sequence ID" value="MPM16946.1"/>
    <property type="molecule type" value="Genomic_DNA"/>
</dbReference>
<dbReference type="InterPro" id="IPR000524">
    <property type="entry name" value="Tscrpt_reg_HTH_GntR"/>
</dbReference>
<dbReference type="Gene3D" id="3.40.1410.10">
    <property type="entry name" value="Chorismate lyase-like"/>
    <property type="match status" value="1"/>
</dbReference>
<dbReference type="Gene3D" id="1.10.10.10">
    <property type="entry name" value="Winged helix-like DNA-binding domain superfamily/Winged helix DNA-binding domain"/>
    <property type="match status" value="1"/>
</dbReference>
<accession>A0A644XL75</accession>
<keyword evidence="1" id="KW-0805">Transcription regulation</keyword>
<evidence type="ECO:0000259" key="4">
    <source>
        <dbReference type="PROSITE" id="PS50949"/>
    </source>
</evidence>
<dbReference type="SUPFAM" id="SSF46785">
    <property type="entry name" value="Winged helix' DNA-binding domain"/>
    <property type="match status" value="1"/>
</dbReference>